<dbReference type="RefSeq" id="XP_060427608.1">
    <property type="nucleotide sequence ID" value="XM_060579685.1"/>
</dbReference>
<accession>A0AAJ0AGR7</accession>
<dbReference type="GeneID" id="85464211"/>
<name>A0AAJ0AGR7_9PEZI</name>
<dbReference type="SUPFAM" id="SSF101447">
    <property type="entry name" value="Formin homology 2 domain (FH2 domain)"/>
    <property type="match status" value="1"/>
</dbReference>
<evidence type="ECO:0000313" key="2">
    <source>
        <dbReference type="EMBL" id="KAK1673605.1"/>
    </source>
</evidence>
<dbReference type="EMBL" id="JAHMHR010000030">
    <property type="protein sequence ID" value="KAK1673605.1"/>
    <property type="molecule type" value="Genomic_DNA"/>
</dbReference>
<sequence>MTSTIDEPEDDPRADVIGGIELEEMLAAIELVGVGGLELELDWELVVVVVDSAPPAPPPPPPPPPMGGTTGTPPITGIAIGATGTYGFPLASTVVEKVSDEMDVCVDSLLLQVLLALVSVGFEPVLDPGLDDVPAEVLSEVVETLVPVEDATEVIVDVGGALELKLELNEEELSELLVWDVKDEDAREVLLLDEEAVLEPDDVELLLEVLLELEDFLLELFELEDVEDDLDDVVLRCVVVELVNNRVENVLGPVELKDGGGVTVGSRGPV</sequence>
<evidence type="ECO:0000313" key="3">
    <source>
        <dbReference type="Proteomes" id="UP001224890"/>
    </source>
</evidence>
<dbReference type="Proteomes" id="UP001224890">
    <property type="component" value="Unassembled WGS sequence"/>
</dbReference>
<protein>
    <submittedName>
        <fullName evidence="2">Uncharacterized protein</fullName>
    </submittedName>
</protein>
<evidence type="ECO:0000256" key="1">
    <source>
        <dbReference type="SAM" id="MobiDB-lite"/>
    </source>
</evidence>
<keyword evidence="3" id="KW-1185">Reference proteome</keyword>
<organism evidence="2 3">
    <name type="scientific">Colletotrichum godetiae</name>
    <dbReference type="NCBI Taxonomy" id="1209918"/>
    <lineage>
        <taxon>Eukaryota</taxon>
        <taxon>Fungi</taxon>
        <taxon>Dikarya</taxon>
        <taxon>Ascomycota</taxon>
        <taxon>Pezizomycotina</taxon>
        <taxon>Sordariomycetes</taxon>
        <taxon>Hypocreomycetidae</taxon>
        <taxon>Glomerellales</taxon>
        <taxon>Glomerellaceae</taxon>
        <taxon>Colletotrichum</taxon>
        <taxon>Colletotrichum acutatum species complex</taxon>
    </lineage>
</organism>
<feature type="region of interest" description="Disordered" evidence="1">
    <location>
        <begin position="54"/>
        <end position="75"/>
    </location>
</feature>
<proteinExistence type="predicted"/>
<reference evidence="2" key="1">
    <citation type="submission" date="2021-06" db="EMBL/GenBank/DDBJ databases">
        <title>Comparative genomics, transcriptomics and evolutionary studies reveal genomic signatures of adaptation to plant cell wall in hemibiotrophic fungi.</title>
        <authorList>
            <consortium name="DOE Joint Genome Institute"/>
            <person name="Baroncelli R."/>
            <person name="Diaz J.F."/>
            <person name="Benocci T."/>
            <person name="Peng M."/>
            <person name="Battaglia E."/>
            <person name="Haridas S."/>
            <person name="Andreopoulos W."/>
            <person name="Labutti K."/>
            <person name="Pangilinan J."/>
            <person name="Floch G.L."/>
            <person name="Makela M.R."/>
            <person name="Henrissat B."/>
            <person name="Grigoriev I.V."/>
            <person name="Crouch J.A."/>
            <person name="De Vries R.P."/>
            <person name="Sukno S.A."/>
            <person name="Thon M.R."/>
        </authorList>
    </citation>
    <scope>NUCLEOTIDE SEQUENCE</scope>
    <source>
        <strain evidence="2">CBS 193.32</strain>
    </source>
</reference>
<gene>
    <name evidence="2" type="ORF">BDP55DRAFT_730404</name>
</gene>
<dbReference type="AlphaFoldDB" id="A0AAJ0AGR7"/>
<comment type="caution">
    <text evidence="2">The sequence shown here is derived from an EMBL/GenBank/DDBJ whole genome shotgun (WGS) entry which is preliminary data.</text>
</comment>
<feature type="compositionally biased region" description="Pro residues" evidence="1">
    <location>
        <begin position="54"/>
        <end position="66"/>
    </location>
</feature>